<dbReference type="STRING" id="1026882.MAMP_00164"/>
<evidence type="ECO:0000313" key="1">
    <source>
        <dbReference type="EMBL" id="EGL53887.1"/>
    </source>
</evidence>
<reference evidence="1 2" key="1">
    <citation type="journal article" date="2011" name="J. Bacteriol.">
        <title>Draft genome sequence of Methylophaga aminisulfidivorans MP T.</title>
        <authorList>
            <person name="Han G.H."/>
            <person name="Kim W."/>
            <person name="Chun J."/>
            <person name="Kim S.W."/>
        </authorList>
    </citation>
    <scope>NUCLEOTIDE SEQUENCE [LARGE SCALE GENOMIC DNA]</scope>
    <source>
        <strain evidence="2">MP(T)</strain>
    </source>
</reference>
<protein>
    <submittedName>
        <fullName evidence="1">Uncharacterized protein</fullName>
    </submittedName>
</protein>
<accession>F5T0S3</accession>
<proteinExistence type="predicted"/>
<keyword evidence="2" id="KW-1185">Reference proteome</keyword>
<gene>
    <name evidence="1" type="ORF">MAMP_00164</name>
</gene>
<dbReference type="AlphaFoldDB" id="F5T0S3"/>
<comment type="caution">
    <text evidence="1">The sequence shown here is derived from an EMBL/GenBank/DDBJ whole genome shotgun (WGS) entry which is preliminary data.</text>
</comment>
<organism evidence="1 2">
    <name type="scientific">Methylophaga aminisulfidivorans MP</name>
    <dbReference type="NCBI Taxonomy" id="1026882"/>
    <lineage>
        <taxon>Bacteria</taxon>
        <taxon>Pseudomonadati</taxon>
        <taxon>Pseudomonadota</taxon>
        <taxon>Gammaproteobacteria</taxon>
        <taxon>Thiotrichales</taxon>
        <taxon>Piscirickettsiaceae</taxon>
        <taxon>Methylophaga</taxon>
    </lineage>
</organism>
<evidence type="ECO:0000313" key="2">
    <source>
        <dbReference type="Proteomes" id="UP000003544"/>
    </source>
</evidence>
<sequence length="37" mass="4035">MTKADNPTMAYWSAKLPLGSLILDRDKTASLNLEPAT</sequence>
<dbReference type="EMBL" id="AFIG01000002">
    <property type="protein sequence ID" value="EGL53887.1"/>
    <property type="molecule type" value="Genomic_DNA"/>
</dbReference>
<name>F5T0S3_9GAMM</name>
<dbReference type="Proteomes" id="UP000003544">
    <property type="component" value="Unassembled WGS sequence"/>
</dbReference>